<organism evidence="6 7">
    <name type="scientific">Amycolatopsis marina</name>
    <dbReference type="NCBI Taxonomy" id="490629"/>
    <lineage>
        <taxon>Bacteria</taxon>
        <taxon>Bacillati</taxon>
        <taxon>Actinomycetota</taxon>
        <taxon>Actinomycetes</taxon>
        <taxon>Pseudonocardiales</taxon>
        <taxon>Pseudonocardiaceae</taxon>
        <taxon>Amycolatopsis</taxon>
    </lineage>
</organism>
<dbReference type="SUPFAM" id="SSF51679">
    <property type="entry name" value="Bacterial luciferase-like"/>
    <property type="match status" value="1"/>
</dbReference>
<dbReference type="EMBL" id="FOKG01000012">
    <property type="protein sequence ID" value="SFB46198.1"/>
    <property type="molecule type" value="Genomic_DNA"/>
</dbReference>
<feature type="domain" description="Luciferase-like" evidence="5">
    <location>
        <begin position="32"/>
        <end position="233"/>
    </location>
</feature>
<sequence>MPARRSVFDLHMEFGVSTFVTDEGIRPDVLGAALEQRGFDSLFLAEHSHIPVGRQSPYPGGGELPRVYYRTLDPFVALTAAAATTSRLVLGTGIALQIQRDVLHTAKEVASLDLLSRGRVAFGVGVGWNMEEMRDHGTDPTIRGKLLNEQLAVLKEAWTKDEAEFHGELLDFEPFYAWPKPVQTPHPPIYIGGESKGALTRLVEHGDGWLPRAHTPPAELVRVRRWLAEQGRSDIPFTIFGAGTDRGVLDGYREAGIERVTFLLKTMPEAETLSRLDELAKLADDYR</sequence>
<accession>A0A1I1BBV0</accession>
<protein>
    <submittedName>
        <fullName evidence="6">Probable F420-dependent oxidoreductase, Rv2161c family</fullName>
    </submittedName>
</protein>
<evidence type="ECO:0000313" key="7">
    <source>
        <dbReference type="Proteomes" id="UP000243799"/>
    </source>
</evidence>
<evidence type="ECO:0000259" key="5">
    <source>
        <dbReference type="Pfam" id="PF00296"/>
    </source>
</evidence>
<keyword evidence="7" id="KW-1185">Reference proteome</keyword>
<dbReference type="AlphaFoldDB" id="A0A1I1BBV0"/>
<dbReference type="Gene3D" id="3.20.20.30">
    <property type="entry name" value="Luciferase-like domain"/>
    <property type="match status" value="1"/>
</dbReference>
<dbReference type="InterPro" id="IPR011251">
    <property type="entry name" value="Luciferase-like_dom"/>
</dbReference>
<evidence type="ECO:0000256" key="1">
    <source>
        <dbReference type="ARBA" id="ARBA00022630"/>
    </source>
</evidence>
<evidence type="ECO:0000256" key="2">
    <source>
        <dbReference type="ARBA" id="ARBA00022643"/>
    </source>
</evidence>
<keyword evidence="1" id="KW-0285">Flavoprotein</keyword>
<reference evidence="7" key="1">
    <citation type="submission" date="2016-10" db="EMBL/GenBank/DDBJ databases">
        <authorList>
            <person name="Varghese N."/>
            <person name="Submissions S."/>
        </authorList>
    </citation>
    <scope>NUCLEOTIDE SEQUENCE [LARGE SCALE GENOMIC DNA]</scope>
    <source>
        <strain evidence="7">CGMCC 4.3568</strain>
    </source>
</reference>
<dbReference type="InterPro" id="IPR019921">
    <property type="entry name" value="Lucif-like_OxRdtase_Rv2161c"/>
</dbReference>
<evidence type="ECO:0000256" key="3">
    <source>
        <dbReference type="ARBA" id="ARBA00023002"/>
    </source>
</evidence>
<keyword evidence="3" id="KW-0560">Oxidoreductase</keyword>
<keyword evidence="2" id="KW-0288">FMN</keyword>
<dbReference type="Pfam" id="PF00296">
    <property type="entry name" value="Bac_luciferase"/>
    <property type="match status" value="1"/>
</dbReference>
<name>A0A1I1BBV0_9PSEU</name>
<gene>
    <name evidence="6" type="ORF">SAMN05216266_112158</name>
</gene>
<evidence type="ECO:0000313" key="6">
    <source>
        <dbReference type="EMBL" id="SFB46198.1"/>
    </source>
</evidence>
<proteinExistence type="predicted"/>
<dbReference type="InterPro" id="IPR050172">
    <property type="entry name" value="SsuD_RutA_monooxygenase"/>
</dbReference>
<dbReference type="Proteomes" id="UP000243799">
    <property type="component" value="Unassembled WGS sequence"/>
</dbReference>
<keyword evidence="4" id="KW-0503">Monooxygenase</keyword>
<dbReference type="InterPro" id="IPR036661">
    <property type="entry name" value="Luciferase-like_sf"/>
</dbReference>
<dbReference type="PANTHER" id="PTHR42847:SF4">
    <property type="entry name" value="ALKANESULFONATE MONOOXYGENASE-RELATED"/>
    <property type="match status" value="1"/>
</dbReference>
<evidence type="ECO:0000256" key="4">
    <source>
        <dbReference type="ARBA" id="ARBA00023033"/>
    </source>
</evidence>
<dbReference type="GO" id="GO:0008726">
    <property type="term" value="F:alkanesulfonate monooxygenase activity"/>
    <property type="evidence" value="ECO:0007669"/>
    <property type="project" value="TreeGrafter"/>
</dbReference>
<dbReference type="NCBIfam" id="TIGR03619">
    <property type="entry name" value="F420_Rv2161c"/>
    <property type="match status" value="1"/>
</dbReference>
<dbReference type="STRING" id="490629.SAMN05216266_112158"/>
<dbReference type="PANTHER" id="PTHR42847">
    <property type="entry name" value="ALKANESULFONATE MONOOXYGENASE"/>
    <property type="match status" value="1"/>
</dbReference>
<dbReference type="GO" id="GO:0046306">
    <property type="term" value="P:alkanesulfonate catabolic process"/>
    <property type="evidence" value="ECO:0007669"/>
    <property type="project" value="TreeGrafter"/>
</dbReference>